<feature type="compositionally biased region" description="Basic residues" evidence="1">
    <location>
        <begin position="544"/>
        <end position="558"/>
    </location>
</feature>
<dbReference type="AlphaFoldDB" id="A0A0F7ZSL8"/>
<feature type="region of interest" description="Disordered" evidence="1">
    <location>
        <begin position="523"/>
        <end position="558"/>
    </location>
</feature>
<reference evidence="3 4" key="1">
    <citation type="journal article" date="2014" name="Genome Biol. Evol.">
        <title>Comparative genomics and transcriptomics analyses reveal divergent lifestyle features of nematode endoparasitic fungus Hirsutella minnesotensis.</title>
        <authorList>
            <person name="Lai Y."/>
            <person name="Liu K."/>
            <person name="Zhang X."/>
            <person name="Zhang X."/>
            <person name="Li K."/>
            <person name="Wang N."/>
            <person name="Shu C."/>
            <person name="Wu Y."/>
            <person name="Wang C."/>
            <person name="Bushley K.E."/>
            <person name="Xiang M."/>
            <person name="Liu X."/>
        </authorList>
    </citation>
    <scope>NUCLEOTIDE SEQUENCE [LARGE SCALE GENOMIC DNA]</scope>
    <source>
        <strain evidence="3 4">3608</strain>
    </source>
</reference>
<organism evidence="3 4">
    <name type="scientific">Hirsutella minnesotensis 3608</name>
    <dbReference type="NCBI Taxonomy" id="1043627"/>
    <lineage>
        <taxon>Eukaryota</taxon>
        <taxon>Fungi</taxon>
        <taxon>Dikarya</taxon>
        <taxon>Ascomycota</taxon>
        <taxon>Pezizomycotina</taxon>
        <taxon>Sordariomycetes</taxon>
        <taxon>Hypocreomycetidae</taxon>
        <taxon>Hypocreales</taxon>
        <taxon>Ophiocordycipitaceae</taxon>
        <taxon>Hirsutella</taxon>
    </lineage>
</organism>
<gene>
    <name evidence="3" type="ORF">HIM_08982</name>
</gene>
<protein>
    <recommendedName>
        <fullName evidence="2">Something about silencing protein 4 domain-containing protein</fullName>
    </recommendedName>
</protein>
<feature type="compositionally biased region" description="Basic and acidic residues" evidence="1">
    <location>
        <begin position="187"/>
        <end position="199"/>
    </location>
</feature>
<feature type="region of interest" description="Disordered" evidence="1">
    <location>
        <begin position="176"/>
        <end position="199"/>
    </location>
</feature>
<feature type="region of interest" description="Disordered" evidence="1">
    <location>
        <begin position="1"/>
        <end position="140"/>
    </location>
</feature>
<dbReference type="InterPro" id="IPR029184">
    <property type="entry name" value="Sas4_dom"/>
</dbReference>
<sequence length="558" mass="62386">MASITRSTRRAEGLHHHRHPPPHHPQPHSAAPLAPRPGPGAVPAASLYQHDGRQKRGLDASGRDPDAPRAKRTRIAVEIVSQPASDAVAAGENRTRPPRPASLQHHQQHHQQQQQRRPLVATGVAGGGGDGNNNNYSSGLIPVQSIETPIASHAPPRVSEAAVTKHKAKVINGIKHELDRLQPQSDGPKDQGRKLRSQEATRFKSELSAYFPDYDEVIGNDPKEQHLLNVDTPIVVVDSDNPRVGAQGASHVAPRGARPLTSVAEFPVKGYGDALYTDVFDSQRIDFRFLETQQTSKNLEDPLPDALFEPVHKKAERVERSIRNSEKGRAQHEKDQIARLLDGLQGHDWLRVMGVSGVTETKKKAFEPARAHFIKGCQVILDKFRHWSQEEKRRKQEKERALAEQAAEDEKRERQEDRKGGERDTKSAGRQTLEDDSSSQGDASEASSPAQQLRQEAMARSQMAATAAAPKRPRAPARPVPPKPPEPPREFKSFFSKRYERDGAVHRNRRTARKVLAWGHPVPDMDEVDFELPEEYRDEETLKARARKKRRDKRGKKN</sequence>
<feature type="domain" description="Something about silencing protein 4" evidence="2">
    <location>
        <begin position="301"/>
        <end position="396"/>
    </location>
</feature>
<dbReference type="InterPro" id="IPR038988">
    <property type="entry name" value="Sas4"/>
</dbReference>
<dbReference type="GO" id="GO:0004402">
    <property type="term" value="F:histone acetyltransferase activity"/>
    <property type="evidence" value="ECO:0007669"/>
    <property type="project" value="TreeGrafter"/>
</dbReference>
<dbReference type="Proteomes" id="UP000054481">
    <property type="component" value="Unassembled WGS sequence"/>
</dbReference>
<evidence type="ECO:0000313" key="3">
    <source>
        <dbReference type="EMBL" id="KJZ71588.1"/>
    </source>
</evidence>
<feature type="compositionally biased region" description="Acidic residues" evidence="1">
    <location>
        <begin position="524"/>
        <end position="538"/>
    </location>
</feature>
<feature type="compositionally biased region" description="Basic and acidic residues" evidence="1">
    <location>
        <begin position="486"/>
        <end position="505"/>
    </location>
</feature>
<feature type="compositionally biased region" description="Low complexity" evidence="1">
    <location>
        <begin position="438"/>
        <end position="448"/>
    </location>
</feature>
<dbReference type="PANTHER" id="PTHR38422">
    <property type="entry name" value="SOMETHING ABOUT SILENCING PROTEIN 4"/>
    <property type="match status" value="1"/>
</dbReference>
<name>A0A0F7ZSL8_9HYPO</name>
<evidence type="ECO:0000313" key="4">
    <source>
        <dbReference type="Proteomes" id="UP000054481"/>
    </source>
</evidence>
<evidence type="ECO:0000259" key="2">
    <source>
        <dbReference type="Pfam" id="PF15460"/>
    </source>
</evidence>
<feature type="compositionally biased region" description="Basic residues" evidence="1">
    <location>
        <begin position="15"/>
        <end position="26"/>
    </location>
</feature>
<dbReference type="OrthoDB" id="1938992at2759"/>
<dbReference type="Pfam" id="PF15460">
    <property type="entry name" value="SAS4"/>
    <property type="match status" value="1"/>
</dbReference>
<dbReference type="GO" id="GO:0033255">
    <property type="term" value="C:SAS acetyltransferase complex"/>
    <property type="evidence" value="ECO:0007669"/>
    <property type="project" value="InterPro"/>
</dbReference>
<proteinExistence type="predicted"/>
<feature type="region of interest" description="Disordered" evidence="1">
    <location>
        <begin position="395"/>
        <end position="510"/>
    </location>
</feature>
<accession>A0A0F7ZSL8</accession>
<dbReference type="EMBL" id="KQ030568">
    <property type="protein sequence ID" value="KJZ71588.1"/>
    <property type="molecule type" value="Genomic_DNA"/>
</dbReference>
<feature type="compositionally biased region" description="Low complexity" evidence="1">
    <location>
        <begin position="458"/>
        <end position="470"/>
    </location>
</feature>
<evidence type="ECO:0000256" key="1">
    <source>
        <dbReference type="SAM" id="MobiDB-lite"/>
    </source>
</evidence>
<dbReference type="PANTHER" id="PTHR38422:SF1">
    <property type="entry name" value="SOMETHING ABOUT SILENCING PROTEIN 4"/>
    <property type="match status" value="1"/>
</dbReference>
<feature type="compositionally biased region" description="Basic and acidic residues" evidence="1">
    <location>
        <begin position="395"/>
        <end position="427"/>
    </location>
</feature>
<keyword evidence="4" id="KW-1185">Reference proteome</keyword>
<feature type="compositionally biased region" description="Pro residues" evidence="1">
    <location>
        <begin position="476"/>
        <end position="485"/>
    </location>
</feature>
<feature type="compositionally biased region" description="Basic and acidic residues" evidence="1">
    <location>
        <begin position="50"/>
        <end position="69"/>
    </location>
</feature>